<reference evidence="2" key="1">
    <citation type="journal article" date="2019" name="Sci. Rep.">
        <title>Draft genome of Tanacetum cinerariifolium, the natural source of mosquito coil.</title>
        <authorList>
            <person name="Yamashiro T."/>
            <person name="Shiraishi A."/>
            <person name="Satake H."/>
            <person name="Nakayama K."/>
        </authorList>
    </citation>
    <scope>NUCLEOTIDE SEQUENCE</scope>
</reference>
<evidence type="ECO:0000313" key="2">
    <source>
        <dbReference type="EMBL" id="GFA04834.1"/>
    </source>
</evidence>
<gene>
    <name evidence="2" type="ORF">Tci_576806</name>
</gene>
<proteinExistence type="predicted"/>
<sequence>MATSERANRLLALEDLAACLPFAEVVSLGPATTVGGVIVVSKLLLVLWTLAFGLQHNTKLLRVLVSGYQLDGGEHVVIPDIVPVYLVPPWNGRIL</sequence>
<accession>A0A699J1R2</accession>
<keyword evidence="1" id="KW-0812">Transmembrane</keyword>
<protein>
    <submittedName>
        <fullName evidence="2">Uncharacterized protein</fullName>
    </submittedName>
</protein>
<name>A0A699J1R2_TANCI</name>
<keyword evidence="1" id="KW-1133">Transmembrane helix</keyword>
<dbReference type="EMBL" id="BKCJ010360975">
    <property type="protein sequence ID" value="GFA04834.1"/>
    <property type="molecule type" value="Genomic_DNA"/>
</dbReference>
<comment type="caution">
    <text evidence="2">The sequence shown here is derived from an EMBL/GenBank/DDBJ whole genome shotgun (WGS) entry which is preliminary data.</text>
</comment>
<organism evidence="2">
    <name type="scientific">Tanacetum cinerariifolium</name>
    <name type="common">Dalmatian daisy</name>
    <name type="synonym">Chrysanthemum cinerariifolium</name>
    <dbReference type="NCBI Taxonomy" id="118510"/>
    <lineage>
        <taxon>Eukaryota</taxon>
        <taxon>Viridiplantae</taxon>
        <taxon>Streptophyta</taxon>
        <taxon>Embryophyta</taxon>
        <taxon>Tracheophyta</taxon>
        <taxon>Spermatophyta</taxon>
        <taxon>Magnoliopsida</taxon>
        <taxon>eudicotyledons</taxon>
        <taxon>Gunneridae</taxon>
        <taxon>Pentapetalae</taxon>
        <taxon>asterids</taxon>
        <taxon>campanulids</taxon>
        <taxon>Asterales</taxon>
        <taxon>Asteraceae</taxon>
        <taxon>Asteroideae</taxon>
        <taxon>Anthemideae</taxon>
        <taxon>Anthemidinae</taxon>
        <taxon>Tanacetum</taxon>
    </lineage>
</organism>
<feature type="transmembrane region" description="Helical" evidence="1">
    <location>
        <begin position="34"/>
        <end position="54"/>
    </location>
</feature>
<keyword evidence="1" id="KW-0472">Membrane</keyword>
<evidence type="ECO:0000256" key="1">
    <source>
        <dbReference type="SAM" id="Phobius"/>
    </source>
</evidence>
<dbReference type="AlphaFoldDB" id="A0A699J1R2"/>